<accession>A0A509EI01</accession>
<name>A0A509EI01_9HYPH</name>
<organism evidence="2 3">
    <name type="scientific">Methylobacterium symbioticum</name>
    <dbReference type="NCBI Taxonomy" id="2584084"/>
    <lineage>
        <taxon>Bacteria</taxon>
        <taxon>Pseudomonadati</taxon>
        <taxon>Pseudomonadota</taxon>
        <taxon>Alphaproteobacteria</taxon>
        <taxon>Hyphomicrobiales</taxon>
        <taxon>Methylobacteriaceae</taxon>
        <taxon>Methylobacterium</taxon>
    </lineage>
</organism>
<dbReference type="Proteomes" id="UP000410984">
    <property type="component" value="Unassembled WGS sequence"/>
</dbReference>
<dbReference type="GO" id="GO:0008081">
    <property type="term" value="F:phosphoric diester hydrolase activity"/>
    <property type="evidence" value="ECO:0007669"/>
    <property type="project" value="InterPro"/>
</dbReference>
<dbReference type="AlphaFoldDB" id="A0A509EI01"/>
<dbReference type="Gene3D" id="3.20.20.190">
    <property type="entry name" value="Phosphatidylinositol (PI) phosphodiesterase"/>
    <property type="match status" value="1"/>
</dbReference>
<dbReference type="EMBL" id="CABFPH010000086">
    <property type="protein sequence ID" value="VUD73801.1"/>
    <property type="molecule type" value="Genomic_DNA"/>
</dbReference>
<sequence length="255" mass="26937">MRASTGIQAPAWLVARPIAHRGLHDRAAGIPENTVAAARAAIAHGFAIECDVQMSADGEAMVFHDAALGRLTGAAEAVSALSAAALGQLAVGGTPERIPTLPRFLAEIGGRVPLVVEVKSRFDGDLALAERVAAVVADYEGPLAVKSFDPRVVAALRGRLPERVPRGIVAESTQDDPAYAALAPSERRSLSDLLHIAESRPDFLSWRVDDLPNAATHLARLLGGLPVMAWTVRTDDQRARAAAHADQMVFEGFVP</sequence>
<dbReference type="GO" id="GO:0006629">
    <property type="term" value="P:lipid metabolic process"/>
    <property type="evidence" value="ECO:0007669"/>
    <property type="project" value="InterPro"/>
</dbReference>
<feature type="domain" description="GP-PDE" evidence="1">
    <location>
        <begin position="15"/>
        <end position="255"/>
    </location>
</feature>
<evidence type="ECO:0000259" key="1">
    <source>
        <dbReference type="PROSITE" id="PS51704"/>
    </source>
</evidence>
<dbReference type="SUPFAM" id="SSF51695">
    <property type="entry name" value="PLC-like phosphodiesterases"/>
    <property type="match status" value="1"/>
</dbReference>
<dbReference type="RefSeq" id="WP_185156966.1">
    <property type="nucleotide sequence ID" value="NZ_CABFPH010000086.1"/>
</dbReference>
<dbReference type="InterPro" id="IPR017946">
    <property type="entry name" value="PLC-like_Pdiesterase_TIM-brl"/>
</dbReference>
<dbReference type="InterPro" id="IPR030395">
    <property type="entry name" value="GP_PDE_dom"/>
</dbReference>
<dbReference type="PANTHER" id="PTHR46211">
    <property type="entry name" value="GLYCEROPHOSPHORYL DIESTER PHOSPHODIESTERASE"/>
    <property type="match status" value="1"/>
</dbReference>
<proteinExistence type="predicted"/>
<dbReference type="Pfam" id="PF03009">
    <property type="entry name" value="GDPD"/>
    <property type="match status" value="1"/>
</dbReference>
<dbReference type="PROSITE" id="PS51704">
    <property type="entry name" value="GP_PDE"/>
    <property type="match status" value="1"/>
</dbReference>
<keyword evidence="3" id="KW-1185">Reference proteome</keyword>
<dbReference type="PANTHER" id="PTHR46211:SF1">
    <property type="entry name" value="GLYCEROPHOSPHODIESTER PHOSPHODIESTERASE, CYTOPLASMIC"/>
    <property type="match status" value="1"/>
</dbReference>
<protein>
    <recommendedName>
        <fullName evidence="1">GP-PDE domain-containing protein</fullName>
    </recommendedName>
</protein>
<evidence type="ECO:0000313" key="3">
    <source>
        <dbReference type="Proteomes" id="UP000410984"/>
    </source>
</evidence>
<gene>
    <name evidence="2" type="ORF">MET9862_04421</name>
</gene>
<evidence type="ECO:0000313" key="2">
    <source>
        <dbReference type="EMBL" id="VUD73801.1"/>
    </source>
</evidence>
<reference evidence="2 3" key="1">
    <citation type="submission" date="2019-06" db="EMBL/GenBank/DDBJ databases">
        <authorList>
            <person name="Rodrigo-Torres L."/>
            <person name="Arahal R. D."/>
            <person name="Lucena T."/>
        </authorList>
    </citation>
    <scope>NUCLEOTIDE SEQUENCE [LARGE SCALE GENOMIC DNA]</scope>
    <source>
        <strain evidence="2 3">SB0023/3</strain>
    </source>
</reference>